<sequence length="143" mass="16976">MFPYLKHQTELFVFENHLVYNYKSDDNATNFLMWKFDFKKHNDTITFAILGIYEIFTQDTDGKKIETLYVINAGRVFEIEFHNPDEPTSFKLFEDCLNLVYNDLKRCSKEALTDSHLNRFNFPGVDIEAFRGNLHLYLSQLDL</sequence>
<dbReference type="RefSeq" id="WP_119407954.1">
    <property type="nucleotide sequence ID" value="NZ_CP032869.1"/>
</dbReference>
<dbReference type="AlphaFoldDB" id="A0A494VJ13"/>
<organism evidence="1 2">
    <name type="scientific">Mucilaginibacter celer</name>
    <dbReference type="NCBI Taxonomy" id="2305508"/>
    <lineage>
        <taxon>Bacteria</taxon>
        <taxon>Pseudomonadati</taxon>
        <taxon>Bacteroidota</taxon>
        <taxon>Sphingobacteriia</taxon>
        <taxon>Sphingobacteriales</taxon>
        <taxon>Sphingobacteriaceae</taxon>
        <taxon>Mucilaginibacter</taxon>
    </lineage>
</organism>
<accession>A0A494VJ13</accession>
<evidence type="ECO:0000313" key="2">
    <source>
        <dbReference type="Proteomes" id="UP000270046"/>
    </source>
</evidence>
<proteinExistence type="predicted"/>
<reference evidence="1 2" key="1">
    <citation type="submission" date="2018-10" db="EMBL/GenBank/DDBJ databases">
        <title>Genome sequencing of Mucilaginibacter sp. HYN0043.</title>
        <authorList>
            <person name="Kim M."/>
            <person name="Yi H."/>
        </authorList>
    </citation>
    <scope>NUCLEOTIDE SEQUENCE [LARGE SCALE GENOMIC DNA]</scope>
    <source>
        <strain evidence="1 2">HYN0043</strain>
    </source>
</reference>
<dbReference type="Proteomes" id="UP000270046">
    <property type="component" value="Chromosome"/>
</dbReference>
<dbReference type="EMBL" id="CP032869">
    <property type="protein sequence ID" value="AYL94234.1"/>
    <property type="molecule type" value="Genomic_DNA"/>
</dbReference>
<gene>
    <name evidence="1" type="ORF">HYN43_002520</name>
</gene>
<name>A0A494VJ13_9SPHI</name>
<evidence type="ECO:0000313" key="1">
    <source>
        <dbReference type="EMBL" id="AYL94234.1"/>
    </source>
</evidence>
<dbReference type="KEGG" id="muh:HYN43_002520"/>
<protein>
    <submittedName>
        <fullName evidence="1">Uncharacterized protein</fullName>
    </submittedName>
</protein>
<keyword evidence="2" id="KW-1185">Reference proteome</keyword>